<evidence type="ECO:0000313" key="2">
    <source>
        <dbReference type="Proteomes" id="UP000801492"/>
    </source>
</evidence>
<name>A0A8K0C4G6_IGNLU</name>
<keyword evidence="2" id="KW-1185">Reference proteome</keyword>
<dbReference type="AlphaFoldDB" id="A0A8K0C4G6"/>
<dbReference type="OrthoDB" id="7967311at2759"/>
<dbReference type="EMBL" id="VTPC01090970">
    <property type="protein sequence ID" value="KAF2880415.1"/>
    <property type="molecule type" value="Genomic_DNA"/>
</dbReference>
<reference evidence="1" key="1">
    <citation type="submission" date="2019-08" db="EMBL/GenBank/DDBJ databases">
        <title>The genome of the North American firefly Photinus pyralis.</title>
        <authorList>
            <consortium name="Photinus pyralis genome working group"/>
            <person name="Fallon T.R."/>
            <person name="Sander Lower S.E."/>
            <person name="Weng J.-K."/>
        </authorList>
    </citation>
    <scope>NUCLEOTIDE SEQUENCE</scope>
    <source>
        <strain evidence="1">TRF0915ILg1</strain>
        <tissue evidence="1">Whole body</tissue>
    </source>
</reference>
<evidence type="ECO:0000313" key="1">
    <source>
        <dbReference type="EMBL" id="KAF2880415.1"/>
    </source>
</evidence>
<accession>A0A8K0C4G6</accession>
<dbReference type="Proteomes" id="UP000801492">
    <property type="component" value="Unassembled WGS sequence"/>
</dbReference>
<gene>
    <name evidence="1" type="ORF">ILUMI_25749</name>
</gene>
<sequence length="119" mass="13760">MQEKVTRVNIHASTQEEEVMGNFYENLEIATNSIPKSHVKVVLGDANAKVGNEEIYKTITGVVAQIIIEKPKVSLEKQERRQRRYDMKELPTKIFHEDTEKKYANAVECRVKRQGDEIE</sequence>
<comment type="caution">
    <text evidence="1">The sequence shown here is derived from an EMBL/GenBank/DDBJ whole genome shotgun (WGS) entry which is preliminary data.</text>
</comment>
<protein>
    <submittedName>
        <fullName evidence="1">Uncharacterized protein</fullName>
    </submittedName>
</protein>
<proteinExistence type="predicted"/>
<organism evidence="1 2">
    <name type="scientific">Ignelater luminosus</name>
    <name type="common">Cucubano</name>
    <name type="synonym">Pyrophorus luminosus</name>
    <dbReference type="NCBI Taxonomy" id="2038154"/>
    <lineage>
        <taxon>Eukaryota</taxon>
        <taxon>Metazoa</taxon>
        <taxon>Ecdysozoa</taxon>
        <taxon>Arthropoda</taxon>
        <taxon>Hexapoda</taxon>
        <taxon>Insecta</taxon>
        <taxon>Pterygota</taxon>
        <taxon>Neoptera</taxon>
        <taxon>Endopterygota</taxon>
        <taxon>Coleoptera</taxon>
        <taxon>Polyphaga</taxon>
        <taxon>Elateriformia</taxon>
        <taxon>Elateroidea</taxon>
        <taxon>Elateridae</taxon>
        <taxon>Agrypninae</taxon>
        <taxon>Pyrophorini</taxon>
        <taxon>Ignelater</taxon>
    </lineage>
</organism>